<dbReference type="Pfam" id="PF01636">
    <property type="entry name" value="APH"/>
    <property type="match status" value="1"/>
</dbReference>
<evidence type="ECO:0000313" key="2">
    <source>
        <dbReference type="EMBL" id="SCF16199.1"/>
    </source>
</evidence>
<dbReference type="PROSITE" id="PS50011">
    <property type="entry name" value="PROTEIN_KINASE_DOM"/>
    <property type="match status" value="1"/>
</dbReference>
<accession>A0A1C4Y649</accession>
<dbReference type="GO" id="GO:0004672">
    <property type="term" value="F:protein kinase activity"/>
    <property type="evidence" value="ECO:0007669"/>
    <property type="project" value="InterPro"/>
</dbReference>
<dbReference type="InterPro" id="IPR011009">
    <property type="entry name" value="Kinase-like_dom_sf"/>
</dbReference>
<keyword evidence="3" id="KW-1185">Reference proteome</keyword>
<proteinExistence type="predicted"/>
<protein>
    <submittedName>
        <fullName evidence="2">Phosphotransferase enzyme family protein</fullName>
    </submittedName>
</protein>
<organism evidence="2 3">
    <name type="scientific">Micromonospora coriariae</name>
    <dbReference type="NCBI Taxonomy" id="285665"/>
    <lineage>
        <taxon>Bacteria</taxon>
        <taxon>Bacillati</taxon>
        <taxon>Actinomycetota</taxon>
        <taxon>Actinomycetes</taxon>
        <taxon>Micromonosporales</taxon>
        <taxon>Micromonosporaceae</taxon>
        <taxon>Micromonospora</taxon>
    </lineage>
</organism>
<keyword evidence="2" id="KW-0808">Transferase</keyword>
<evidence type="ECO:0000313" key="3">
    <source>
        <dbReference type="Proteomes" id="UP000198243"/>
    </source>
</evidence>
<dbReference type="InterPro" id="IPR002575">
    <property type="entry name" value="Aminoglycoside_PTrfase"/>
</dbReference>
<dbReference type="AlphaFoldDB" id="A0A1C4Y649"/>
<dbReference type="SUPFAM" id="SSF56112">
    <property type="entry name" value="Protein kinase-like (PK-like)"/>
    <property type="match status" value="1"/>
</dbReference>
<feature type="domain" description="Protein kinase" evidence="1">
    <location>
        <begin position="1"/>
        <end position="215"/>
    </location>
</feature>
<dbReference type="InterPro" id="IPR000719">
    <property type="entry name" value="Prot_kinase_dom"/>
</dbReference>
<evidence type="ECO:0000259" key="1">
    <source>
        <dbReference type="PROSITE" id="PS50011"/>
    </source>
</evidence>
<sequence length="215" mass="23019">MLLASGREADVFALDEARVLRRYRAGGDTAPEAAVMAYVAAAGYPVPVVYAADGPDLVLERLDGQTLLEALLFGGIDIDSTAELLVDLHDRLHSLPARLRAEPADRVLHLDLHPLNIMLTSRGPVVIDWHNAAEGPADFDLAMTALIMAEVAVGPDADLAERSRAGLAAFQRYAEPPRASQLRRALDVRRVNPTLSAVEKAALAHAATLVHTRAG</sequence>
<dbReference type="EMBL" id="LT607412">
    <property type="protein sequence ID" value="SCF16199.1"/>
    <property type="molecule type" value="Genomic_DNA"/>
</dbReference>
<dbReference type="Gene3D" id="3.90.1200.10">
    <property type="match status" value="1"/>
</dbReference>
<dbReference type="Proteomes" id="UP000198243">
    <property type="component" value="Chromosome I"/>
</dbReference>
<reference evidence="3" key="1">
    <citation type="submission" date="2016-06" db="EMBL/GenBank/DDBJ databases">
        <authorList>
            <person name="Varghese N."/>
            <person name="Submissions Spin"/>
        </authorList>
    </citation>
    <scope>NUCLEOTIDE SEQUENCE [LARGE SCALE GENOMIC DNA]</scope>
    <source>
        <strain evidence="3">DSM 44875</strain>
    </source>
</reference>
<dbReference type="GO" id="GO:0005524">
    <property type="term" value="F:ATP binding"/>
    <property type="evidence" value="ECO:0007669"/>
    <property type="project" value="InterPro"/>
</dbReference>
<name>A0A1C4Y649_9ACTN</name>
<gene>
    <name evidence="2" type="ORF">GA0070607_6306</name>
</gene>